<dbReference type="Gene3D" id="3.40.50.200">
    <property type="entry name" value="Peptidase S8/S53 domain"/>
    <property type="match status" value="1"/>
</dbReference>
<dbReference type="InterPro" id="IPR022398">
    <property type="entry name" value="Peptidase_S8_His-AS"/>
</dbReference>
<feature type="active site" description="Charge relay system" evidence="5">
    <location>
        <position position="130"/>
    </location>
</feature>
<reference evidence="7 8" key="1">
    <citation type="submission" date="2019-01" db="EMBL/GenBank/DDBJ databases">
        <authorList>
            <person name="Chen W.-M."/>
        </authorList>
    </citation>
    <scope>NUCLEOTIDE SEQUENCE [LARGE SCALE GENOMIC DNA]</scope>
    <source>
        <strain evidence="7 8">ICH-3</strain>
    </source>
</reference>
<evidence type="ECO:0000256" key="1">
    <source>
        <dbReference type="ARBA" id="ARBA00011073"/>
    </source>
</evidence>
<feature type="active site" description="Charge relay system" evidence="5">
    <location>
        <position position="299"/>
    </location>
</feature>
<evidence type="ECO:0000313" key="8">
    <source>
        <dbReference type="Proteomes" id="UP000288178"/>
    </source>
</evidence>
<dbReference type="GO" id="GO:0006508">
    <property type="term" value="P:proteolysis"/>
    <property type="evidence" value="ECO:0007669"/>
    <property type="project" value="UniProtKB-KW"/>
</dbReference>
<dbReference type="InterPro" id="IPR034204">
    <property type="entry name" value="PfSUB1-like_cat_dom"/>
</dbReference>
<comment type="similarity">
    <text evidence="1 5">Belongs to the peptidase S8 family.</text>
</comment>
<gene>
    <name evidence="7" type="ORF">ENE75_08430</name>
</gene>
<comment type="caution">
    <text evidence="7">The sequence shown here is derived from an EMBL/GenBank/DDBJ whole genome shotgun (WGS) entry which is preliminary data.</text>
</comment>
<dbReference type="PROSITE" id="PS00137">
    <property type="entry name" value="SUBTILASE_HIS"/>
    <property type="match status" value="1"/>
</dbReference>
<dbReference type="PROSITE" id="PS00138">
    <property type="entry name" value="SUBTILASE_SER"/>
    <property type="match status" value="1"/>
</dbReference>
<dbReference type="PANTHER" id="PTHR43806:SF11">
    <property type="entry name" value="CEREVISIN-RELATED"/>
    <property type="match status" value="1"/>
</dbReference>
<keyword evidence="3 5" id="KW-0378">Hydrolase</keyword>
<evidence type="ECO:0000256" key="4">
    <source>
        <dbReference type="ARBA" id="ARBA00022825"/>
    </source>
</evidence>
<keyword evidence="2 5" id="KW-0645">Protease</keyword>
<evidence type="ECO:0000256" key="3">
    <source>
        <dbReference type="ARBA" id="ARBA00022801"/>
    </source>
</evidence>
<dbReference type="GO" id="GO:0004252">
    <property type="term" value="F:serine-type endopeptidase activity"/>
    <property type="evidence" value="ECO:0007669"/>
    <property type="project" value="UniProtKB-UniRule"/>
</dbReference>
<dbReference type="PROSITE" id="PS51892">
    <property type="entry name" value="SUBTILASE"/>
    <property type="match status" value="1"/>
</dbReference>
<dbReference type="AlphaFoldDB" id="A0A3S2URJ2"/>
<dbReference type="EMBL" id="SACT01000002">
    <property type="protein sequence ID" value="RVT52869.1"/>
    <property type="molecule type" value="Genomic_DNA"/>
</dbReference>
<proteinExistence type="inferred from homology"/>
<feature type="active site" description="Charge relay system" evidence="5">
    <location>
        <position position="73"/>
    </location>
</feature>
<keyword evidence="4 5" id="KW-0720">Serine protease</keyword>
<sequence>MRALQADPAVDFAEPNWLYTTQDVSDDPYYTSGQLWGMQGAGTTPANPYGSGAAAAWEAGKTCSSDVVVGIIDEGMHVRHQDLRANILAVPGEIAGNGIDDDGNGYIDDVNGWDFFNNDASVFDGRTDDHGTHVAGTVGASGGNAKGVAGVCWNVKLVNAKFLEGSGSTADAILAVDYMTDLKTRHGLNLVATNNSWGGGGFSQGLKDAIDRAGAADILFVAAAGNGSANMEVSNSYPAGYDSDNIISVANITSTGALSSSSNYGATRVDLGAPGTGIWSTLPGRFKFQSKYGSYSGTSMASPHVAGAVALYKSLNPNATGAQIKAAILAATIPTPSLAGKTVTGGRLDVSGF</sequence>
<dbReference type="InterPro" id="IPR036852">
    <property type="entry name" value="Peptidase_S8/S53_dom_sf"/>
</dbReference>
<protein>
    <submittedName>
        <fullName evidence="7">Peptidase S8</fullName>
    </submittedName>
</protein>
<evidence type="ECO:0000256" key="2">
    <source>
        <dbReference type="ARBA" id="ARBA00022670"/>
    </source>
</evidence>
<keyword evidence="8" id="KW-1185">Reference proteome</keyword>
<feature type="domain" description="Peptidase S8/S53" evidence="6">
    <location>
        <begin position="65"/>
        <end position="332"/>
    </location>
</feature>
<dbReference type="PANTHER" id="PTHR43806">
    <property type="entry name" value="PEPTIDASE S8"/>
    <property type="match status" value="1"/>
</dbReference>
<evidence type="ECO:0000259" key="6">
    <source>
        <dbReference type="Pfam" id="PF00082"/>
    </source>
</evidence>
<dbReference type="PRINTS" id="PR00723">
    <property type="entry name" value="SUBTILISIN"/>
</dbReference>
<evidence type="ECO:0000256" key="5">
    <source>
        <dbReference type="PROSITE-ProRule" id="PRU01240"/>
    </source>
</evidence>
<dbReference type="OrthoDB" id="9790784at2"/>
<name>A0A3S2URJ2_9BURK</name>
<dbReference type="Proteomes" id="UP000288178">
    <property type="component" value="Unassembled WGS sequence"/>
</dbReference>
<accession>A0A3S2URJ2</accession>
<dbReference type="InterPro" id="IPR000209">
    <property type="entry name" value="Peptidase_S8/S53_dom"/>
</dbReference>
<dbReference type="CDD" id="cd07473">
    <property type="entry name" value="Peptidases_S8_Subtilisin_like"/>
    <property type="match status" value="1"/>
</dbReference>
<evidence type="ECO:0000313" key="7">
    <source>
        <dbReference type="EMBL" id="RVT52869.1"/>
    </source>
</evidence>
<dbReference type="InterPro" id="IPR050131">
    <property type="entry name" value="Peptidase_S8_subtilisin-like"/>
</dbReference>
<organism evidence="7 8">
    <name type="scientific">Rubrivivax albus</name>
    <dbReference type="NCBI Taxonomy" id="2499835"/>
    <lineage>
        <taxon>Bacteria</taxon>
        <taxon>Pseudomonadati</taxon>
        <taxon>Pseudomonadota</taxon>
        <taxon>Betaproteobacteria</taxon>
        <taxon>Burkholderiales</taxon>
        <taxon>Sphaerotilaceae</taxon>
        <taxon>Rubrivivax</taxon>
    </lineage>
</organism>
<dbReference type="SUPFAM" id="SSF52743">
    <property type="entry name" value="Subtilisin-like"/>
    <property type="match status" value="1"/>
</dbReference>
<dbReference type="InterPro" id="IPR023828">
    <property type="entry name" value="Peptidase_S8_Ser-AS"/>
</dbReference>
<dbReference type="Pfam" id="PF00082">
    <property type="entry name" value="Peptidase_S8"/>
    <property type="match status" value="1"/>
</dbReference>
<dbReference type="InterPro" id="IPR015500">
    <property type="entry name" value="Peptidase_S8_subtilisin-rel"/>
</dbReference>